<dbReference type="RefSeq" id="WP_135225461.1">
    <property type="nucleotide sequence ID" value="NZ_CP132508.1"/>
</dbReference>
<keyword evidence="7" id="KW-0028">Amino-acid biosynthesis</keyword>
<evidence type="ECO:0000256" key="6">
    <source>
        <dbReference type="ARBA" id="ARBA00023163"/>
    </source>
</evidence>
<keyword evidence="7" id="KW-0055">Arginine biosynthesis</keyword>
<dbReference type="InterPro" id="IPR036251">
    <property type="entry name" value="Arg_repress_C_sf"/>
</dbReference>
<comment type="subcellular location">
    <subcellularLocation>
        <location evidence="1 7">Cytoplasm</location>
    </subcellularLocation>
</comment>
<evidence type="ECO:0000259" key="9">
    <source>
        <dbReference type="Pfam" id="PF01316"/>
    </source>
</evidence>
<comment type="similarity">
    <text evidence="2 7">Belongs to the ArgR family.</text>
</comment>
<sequence>MKSKRQRLILEIIQARPIETQEELVRELERRGMPATQATVSRDIKELGLIKTPTGDGRYCYALPDAAPGGRERLRRLFRESLLDIDTSENLVVVKTLRGTAAAAGEAIDQLGWPEIVGTVAGDNTVLVVVRSREVAPLVADRFRELAR</sequence>
<keyword evidence="3 7" id="KW-0963">Cytoplasm</keyword>
<keyword evidence="12" id="KW-1185">Reference proteome</keyword>
<comment type="pathway">
    <text evidence="7">Amino-acid biosynthesis; L-arginine biosynthesis [regulation].</text>
</comment>
<dbReference type="InterPro" id="IPR020900">
    <property type="entry name" value="Arg_repress_DNA-bd"/>
</dbReference>
<evidence type="ECO:0000256" key="5">
    <source>
        <dbReference type="ARBA" id="ARBA00023125"/>
    </source>
</evidence>
<protein>
    <recommendedName>
        <fullName evidence="7 8">Arginine repressor</fullName>
    </recommendedName>
</protein>
<dbReference type="InterPro" id="IPR001669">
    <property type="entry name" value="Arg_repress"/>
</dbReference>
<reference evidence="11 12" key="1">
    <citation type="submission" date="2023-08" db="EMBL/GenBank/DDBJ databases">
        <title>Genome sequence of Thermaerobacter compostii strain Ins1, a spore-forming filamentous bacterium isolated from a deep geothermal reservoir.</title>
        <authorList>
            <person name="Bregnard D."/>
            <person name="Gonzalez D."/>
            <person name="Junier P."/>
        </authorList>
    </citation>
    <scope>NUCLEOTIDE SEQUENCE [LARGE SCALE GENOMIC DNA]</scope>
    <source>
        <strain evidence="11 12">Ins1</strain>
    </source>
</reference>
<organism evidence="11 12">
    <name type="scientific">Thermaerobacter composti</name>
    <dbReference type="NCBI Taxonomy" id="554949"/>
    <lineage>
        <taxon>Bacteria</taxon>
        <taxon>Bacillati</taxon>
        <taxon>Bacillota</taxon>
        <taxon>Clostridia</taxon>
        <taxon>Eubacteriales</taxon>
        <taxon>Clostridiales Family XVII. Incertae Sedis</taxon>
        <taxon>Thermaerobacter</taxon>
    </lineage>
</organism>
<keyword evidence="5 7" id="KW-0238">DNA-binding</keyword>
<dbReference type="InterPro" id="IPR020899">
    <property type="entry name" value="Arg_repress_C"/>
</dbReference>
<dbReference type="Proteomes" id="UP001304683">
    <property type="component" value="Chromosome"/>
</dbReference>
<feature type="domain" description="Arginine repressor C-terminal" evidence="10">
    <location>
        <begin position="78"/>
        <end position="144"/>
    </location>
</feature>
<dbReference type="Gene3D" id="3.30.1360.40">
    <property type="match status" value="1"/>
</dbReference>
<evidence type="ECO:0000256" key="8">
    <source>
        <dbReference type="NCBIfam" id="TIGR01529"/>
    </source>
</evidence>
<feature type="domain" description="Arginine repressor DNA-binding" evidence="9">
    <location>
        <begin position="2"/>
        <end position="65"/>
    </location>
</feature>
<keyword evidence="6 7" id="KW-0804">Transcription</keyword>
<dbReference type="HAMAP" id="MF_00173">
    <property type="entry name" value="Arg_repressor"/>
    <property type="match status" value="1"/>
</dbReference>
<evidence type="ECO:0000313" key="12">
    <source>
        <dbReference type="Proteomes" id="UP001304683"/>
    </source>
</evidence>
<dbReference type="InterPro" id="IPR036388">
    <property type="entry name" value="WH-like_DNA-bd_sf"/>
</dbReference>
<evidence type="ECO:0000256" key="3">
    <source>
        <dbReference type="ARBA" id="ARBA00022490"/>
    </source>
</evidence>
<evidence type="ECO:0000256" key="7">
    <source>
        <dbReference type="HAMAP-Rule" id="MF_00173"/>
    </source>
</evidence>
<dbReference type="EMBL" id="CP132508">
    <property type="protein sequence ID" value="WPD20131.1"/>
    <property type="molecule type" value="Genomic_DNA"/>
</dbReference>
<dbReference type="PANTHER" id="PTHR34471:SF1">
    <property type="entry name" value="ARGININE REPRESSOR"/>
    <property type="match status" value="1"/>
</dbReference>
<name>A0ABZ0QRQ7_9FIRM</name>
<keyword evidence="4 7" id="KW-0805">Transcription regulation</keyword>
<dbReference type="PANTHER" id="PTHR34471">
    <property type="entry name" value="ARGININE REPRESSOR"/>
    <property type="match status" value="1"/>
</dbReference>
<evidence type="ECO:0000256" key="2">
    <source>
        <dbReference type="ARBA" id="ARBA00008316"/>
    </source>
</evidence>
<dbReference type="SUPFAM" id="SSF55252">
    <property type="entry name" value="C-terminal domain of arginine repressor"/>
    <property type="match status" value="1"/>
</dbReference>
<dbReference type="InterPro" id="IPR036390">
    <property type="entry name" value="WH_DNA-bd_sf"/>
</dbReference>
<dbReference type="Pfam" id="PF01316">
    <property type="entry name" value="Arg_repressor"/>
    <property type="match status" value="1"/>
</dbReference>
<dbReference type="SUPFAM" id="SSF46785">
    <property type="entry name" value="Winged helix' DNA-binding domain"/>
    <property type="match status" value="1"/>
</dbReference>
<proteinExistence type="inferred from homology"/>
<accession>A0ABZ0QRQ7</accession>
<dbReference type="Pfam" id="PF02863">
    <property type="entry name" value="Arg_repressor_C"/>
    <property type="match status" value="1"/>
</dbReference>
<keyword evidence="7" id="KW-0678">Repressor</keyword>
<evidence type="ECO:0000259" key="10">
    <source>
        <dbReference type="Pfam" id="PF02863"/>
    </source>
</evidence>
<dbReference type="NCBIfam" id="TIGR01529">
    <property type="entry name" value="argR_whole"/>
    <property type="match status" value="1"/>
</dbReference>
<dbReference type="PRINTS" id="PR01467">
    <property type="entry name" value="ARGREPRESSOR"/>
</dbReference>
<evidence type="ECO:0000256" key="4">
    <source>
        <dbReference type="ARBA" id="ARBA00023015"/>
    </source>
</evidence>
<evidence type="ECO:0000256" key="1">
    <source>
        <dbReference type="ARBA" id="ARBA00004496"/>
    </source>
</evidence>
<evidence type="ECO:0000313" key="11">
    <source>
        <dbReference type="EMBL" id="WPD20131.1"/>
    </source>
</evidence>
<dbReference type="Gene3D" id="1.10.10.10">
    <property type="entry name" value="Winged helix-like DNA-binding domain superfamily/Winged helix DNA-binding domain"/>
    <property type="match status" value="1"/>
</dbReference>
<comment type="function">
    <text evidence="7">Regulates arginine biosynthesis genes.</text>
</comment>
<gene>
    <name evidence="7 11" type="primary">argR</name>
    <name evidence="11" type="ORF">Q5761_05740</name>
</gene>